<sequence>MIAAHSSFLKILGGTSTYCGSSVIESSNGGLLITGGCYGSVLLAKFESNDTLAWVKTLDGSGSCAISSLIETDDGGLVITGIFSKYQINYQALCNYLFSKYDPLDADFEYQIVFYN</sequence>
<evidence type="ECO:0000313" key="2">
    <source>
        <dbReference type="Proteomes" id="UP000023152"/>
    </source>
</evidence>
<name>X6LDU2_RETFI</name>
<keyword evidence="2" id="KW-1185">Reference proteome</keyword>
<gene>
    <name evidence="1" type="ORF">RFI_37275</name>
</gene>
<dbReference type="AlphaFoldDB" id="X6LDU2"/>
<reference evidence="1 2" key="1">
    <citation type="journal article" date="2013" name="Curr. Biol.">
        <title>The Genome of the Foraminiferan Reticulomyxa filosa.</title>
        <authorList>
            <person name="Glockner G."/>
            <person name="Hulsmann N."/>
            <person name="Schleicher M."/>
            <person name="Noegel A.A."/>
            <person name="Eichinger L."/>
            <person name="Gallinger C."/>
            <person name="Pawlowski J."/>
            <person name="Sierra R."/>
            <person name="Euteneuer U."/>
            <person name="Pillet L."/>
            <person name="Moustafa A."/>
            <person name="Platzer M."/>
            <person name="Groth M."/>
            <person name="Szafranski K."/>
            <person name="Schliwa M."/>
        </authorList>
    </citation>
    <scope>NUCLEOTIDE SEQUENCE [LARGE SCALE GENOMIC DNA]</scope>
</reference>
<dbReference type="SUPFAM" id="SSF50965">
    <property type="entry name" value="Galactose oxidase, central domain"/>
    <property type="match status" value="1"/>
</dbReference>
<dbReference type="InterPro" id="IPR011043">
    <property type="entry name" value="Gal_Oxase/kelch_b-propeller"/>
</dbReference>
<evidence type="ECO:0000313" key="1">
    <source>
        <dbReference type="EMBL" id="ETO00178.1"/>
    </source>
</evidence>
<comment type="caution">
    <text evidence="1">The sequence shown here is derived from an EMBL/GenBank/DDBJ whole genome shotgun (WGS) entry which is preliminary data.</text>
</comment>
<dbReference type="Proteomes" id="UP000023152">
    <property type="component" value="Unassembled WGS sequence"/>
</dbReference>
<organism evidence="1 2">
    <name type="scientific">Reticulomyxa filosa</name>
    <dbReference type="NCBI Taxonomy" id="46433"/>
    <lineage>
        <taxon>Eukaryota</taxon>
        <taxon>Sar</taxon>
        <taxon>Rhizaria</taxon>
        <taxon>Retaria</taxon>
        <taxon>Foraminifera</taxon>
        <taxon>Monothalamids</taxon>
        <taxon>Reticulomyxidae</taxon>
        <taxon>Reticulomyxa</taxon>
    </lineage>
</organism>
<dbReference type="EMBL" id="ASPP01041732">
    <property type="protein sequence ID" value="ETO00178.1"/>
    <property type="molecule type" value="Genomic_DNA"/>
</dbReference>
<proteinExistence type="predicted"/>
<accession>X6LDU2</accession>
<protein>
    <submittedName>
        <fullName evidence="1">Uncharacterized protein</fullName>
    </submittedName>
</protein>